<evidence type="ECO:0000313" key="1">
    <source>
        <dbReference type="EMBL" id="AGC68686.1"/>
    </source>
</evidence>
<evidence type="ECO:0000313" key="2">
    <source>
        <dbReference type="Proteomes" id="UP000011220"/>
    </source>
</evidence>
<gene>
    <name evidence="1" type="ordered locus">Cst_c17020</name>
</gene>
<proteinExistence type="predicted"/>
<dbReference type="STRING" id="1121335.Cst_c17020"/>
<accession>L7VQN0</accession>
<dbReference type="KEGG" id="css:Cst_c17020"/>
<reference evidence="1 2" key="1">
    <citation type="journal article" date="2013" name="Genome Announc.">
        <title>Complete genome sequence of Clostridium stercorarium subsp. stercorarium strain DSM 8532, a thermophilic degrader of plant cell wall fibers.</title>
        <authorList>
            <person name="Poehlein A."/>
            <person name="Zverlov V.V."/>
            <person name="Daniel R."/>
            <person name="Schwarz W.H."/>
            <person name="Liebl W."/>
        </authorList>
    </citation>
    <scope>NUCLEOTIDE SEQUENCE [LARGE SCALE GENOMIC DNA]</scope>
    <source>
        <strain evidence="2">ATCC 35414 / DSM 8532 / NCIMB 11754</strain>
    </source>
</reference>
<sequence>MISVKTRRFNPKSAHEKTYCKKHNLPGYVIYFNSKMIFSEK</sequence>
<organism evidence="1 2">
    <name type="scientific">Thermoclostridium stercorarium (strain ATCC 35414 / DSM 8532 / NCIMB 11754)</name>
    <name type="common">Clostridium stercorarium</name>
    <dbReference type="NCBI Taxonomy" id="1121335"/>
    <lineage>
        <taxon>Bacteria</taxon>
        <taxon>Bacillati</taxon>
        <taxon>Bacillota</taxon>
        <taxon>Clostridia</taxon>
        <taxon>Eubacteriales</taxon>
        <taxon>Oscillospiraceae</taxon>
        <taxon>Thermoclostridium</taxon>
    </lineage>
</organism>
<dbReference type="Proteomes" id="UP000011220">
    <property type="component" value="Chromosome"/>
</dbReference>
<protein>
    <submittedName>
        <fullName evidence="1">Uncharacterized protein</fullName>
    </submittedName>
</protein>
<dbReference type="PATRIC" id="fig|1121335.3.peg.1688"/>
<dbReference type="AlphaFoldDB" id="L7VQN0"/>
<dbReference type="EMBL" id="CP004044">
    <property type="protein sequence ID" value="AGC68686.1"/>
    <property type="molecule type" value="Genomic_DNA"/>
</dbReference>
<name>L7VQN0_THES1</name>
<keyword evidence="2" id="KW-1185">Reference proteome</keyword>